<feature type="transmembrane region" description="Helical" evidence="1">
    <location>
        <begin position="20"/>
        <end position="39"/>
    </location>
</feature>
<keyword evidence="3" id="KW-1185">Reference proteome</keyword>
<keyword evidence="1" id="KW-1133">Transmembrane helix</keyword>
<sequence length="77" mass="8805">MSVFTRFTSNSFNVADPFTWVLSAVFTCLPQCTTSALHLTGKRKEKKRTALPSVSNHWFCRSLPPDELLRLQNNFVD</sequence>
<dbReference type="AlphaFoldDB" id="B0DFM1"/>
<keyword evidence="1" id="KW-0472">Membrane</keyword>
<name>B0DFM1_LACBS</name>
<keyword evidence="1" id="KW-0812">Transmembrane</keyword>
<protein>
    <submittedName>
        <fullName evidence="2">Predicted protein</fullName>
    </submittedName>
</protein>
<gene>
    <name evidence="2" type="ORF">LACBIDRAFT_299868</name>
</gene>
<dbReference type="HOGENOM" id="CLU_2638485_0_0_1"/>
<dbReference type="RefSeq" id="XP_001882739.1">
    <property type="nucleotide sequence ID" value="XM_001882704.1"/>
</dbReference>
<dbReference type="KEGG" id="lbc:LACBIDRAFT_299868"/>
<evidence type="ECO:0000256" key="1">
    <source>
        <dbReference type="SAM" id="Phobius"/>
    </source>
</evidence>
<accession>B0DFM1</accession>
<evidence type="ECO:0000313" key="3">
    <source>
        <dbReference type="Proteomes" id="UP000001194"/>
    </source>
</evidence>
<dbReference type="GeneID" id="6078263"/>
<dbReference type="InParanoid" id="B0DFM1"/>
<dbReference type="Proteomes" id="UP000001194">
    <property type="component" value="Unassembled WGS sequence"/>
</dbReference>
<proteinExistence type="predicted"/>
<dbReference type="EMBL" id="DS547107">
    <property type="protein sequence ID" value="EDR06892.1"/>
    <property type="molecule type" value="Genomic_DNA"/>
</dbReference>
<reference evidence="2 3" key="1">
    <citation type="journal article" date="2008" name="Nature">
        <title>The genome of Laccaria bicolor provides insights into mycorrhizal symbiosis.</title>
        <authorList>
            <person name="Martin F."/>
            <person name="Aerts A."/>
            <person name="Ahren D."/>
            <person name="Brun A."/>
            <person name="Danchin E.G.J."/>
            <person name="Duchaussoy F."/>
            <person name="Gibon J."/>
            <person name="Kohler A."/>
            <person name="Lindquist E."/>
            <person name="Pereda V."/>
            <person name="Salamov A."/>
            <person name="Shapiro H.J."/>
            <person name="Wuyts J."/>
            <person name="Blaudez D."/>
            <person name="Buee M."/>
            <person name="Brokstein P."/>
            <person name="Canbaeck B."/>
            <person name="Cohen D."/>
            <person name="Courty P.E."/>
            <person name="Coutinho P.M."/>
            <person name="Delaruelle C."/>
            <person name="Detter J.C."/>
            <person name="Deveau A."/>
            <person name="DiFazio S."/>
            <person name="Duplessis S."/>
            <person name="Fraissinet-Tachet L."/>
            <person name="Lucic E."/>
            <person name="Frey-Klett P."/>
            <person name="Fourrey C."/>
            <person name="Feussner I."/>
            <person name="Gay G."/>
            <person name="Grimwood J."/>
            <person name="Hoegger P.J."/>
            <person name="Jain P."/>
            <person name="Kilaru S."/>
            <person name="Labbe J."/>
            <person name="Lin Y.C."/>
            <person name="Legue V."/>
            <person name="Le Tacon F."/>
            <person name="Marmeisse R."/>
            <person name="Melayah D."/>
            <person name="Montanini B."/>
            <person name="Muratet M."/>
            <person name="Nehls U."/>
            <person name="Niculita-Hirzel H."/>
            <person name="Oudot-Le Secq M.P."/>
            <person name="Peter M."/>
            <person name="Quesneville H."/>
            <person name="Rajashekar B."/>
            <person name="Reich M."/>
            <person name="Rouhier N."/>
            <person name="Schmutz J."/>
            <person name="Yin T."/>
            <person name="Chalot M."/>
            <person name="Henrissat B."/>
            <person name="Kuees U."/>
            <person name="Lucas S."/>
            <person name="Van de Peer Y."/>
            <person name="Podila G.K."/>
            <person name="Polle A."/>
            <person name="Pukkila P.J."/>
            <person name="Richardson P.M."/>
            <person name="Rouze P."/>
            <person name="Sanders I.R."/>
            <person name="Stajich J.E."/>
            <person name="Tunlid A."/>
            <person name="Tuskan G."/>
            <person name="Grigoriev I.V."/>
        </authorList>
    </citation>
    <scope>NUCLEOTIDE SEQUENCE [LARGE SCALE GENOMIC DNA]</scope>
    <source>
        <strain evidence="3">S238N-H82 / ATCC MYA-4686</strain>
    </source>
</reference>
<organism evidence="3">
    <name type="scientific">Laccaria bicolor (strain S238N-H82 / ATCC MYA-4686)</name>
    <name type="common">Bicoloured deceiver</name>
    <name type="synonym">Laccaria laccata var. bicolor</name>
    <dbReference type="NCBI Taxonomy" id="486041"/>
    <lineage>
        <taxon>Eukaryota</taxon>
        <taxon>Fungi</taxon>
        <taxon>Dikarya</taxon>
        <taxon>Basidiomycota</taxon>
        <taxon>Agaricomycotina</taxon>
        <taxon>Agaricomycetes</taxon>
        <taxon>Agaricomycetidae</taxon>
        <taxon>Agaricales</taxon>
        <taxon>Agaricineae</taxon>
        <taxon>Hydnangiaceae</taxon>
        <taxon>Laccaria</taxon>
    </lineage>
</organism>
<evidence type="ECO:0000313" key="2">
    <source>
        <dbReference type="EMBL" id="EDR06892.1"/>
    </source>
</evidence>